<gene>
    <name evidence="2" type="ORF">F1B92_00960</name>
</gene>
<dbReference type="Pfam" id="PF01048">
    <property type="entry name" value="PNP_UDP_1"/>
    <property type="match status" value="1"/>
</dbReference>
<name>A0A6L5WHR8_9BACT</name>
<comment type="caution">
    <text evidence="2">The sequence shown here is derived from an EMBL/GenBank/DDBJ whole genome shotgun (WGS) entry which is preliminary data.</text>
</comment>
<evidence type="ECO:0000259" key="1">
    <source>
        <dbReference type="Pfam" id="PF01048"/>
    </source>
</evidence>
<evidence type="ECO:0000313" key="2">
    <source>
        <dbReference type="EMBL" id="MSN95777.1"/>
    </source>
</evidence>
<protein>
    <submittedName>
        <fullName evidence="2">5'-methylthioadenosine/S-adenosylhomocysteine nucleosidase</fullName>
    </submittedName>
</protein>
<dbReference type="Gene3D" id="3.40.50.1580">
    <property type="entry name" value="Nucleoside phosphorylase domain"/>
    <property type="match status" value="1"/>
</dbReference>
<dbReference type="AlphaFoldDB" id="A0A6L5WHR8"/>
<evidence type="ECO:0000313" key="3">
    <source>
        <dbReference type="Proteomes" id="UP000476338"/>
    </source>
</evidence>
<reference evidence="2 3" key="2">
    <citation type="submission" date="2020-03" db="EMBL/GenBank/DDBJ databases">
        <title>Campylobacter portucalensis sp. nov., a new species of Campylobacter isolated from the reproductive tract of bulls.</title>
        <authorList>
            <person name="Silva M.F."/>
            <person name="Pereira G."/>
            <person name="Carneiro C."/>
            <person name="Hemphill A."/>
            <person name="Mateus L."/>
            <person name="Lopes-Da-Costa L."/>
            <person name="Silva E."/>
        </authorList>
    </citation>
    <scope>NUCLEOTIDE SEQUENCE [LARGE SCALE GENOMIC DNA]</scope>
    <source>
        <strain evidence="2 3">FMV-PI01</strain>
    </source>
</reference>
<dbReference type="InterPro" id="IPR035994">
    <property type="entry name" value="Nucleoside_phosphorylase_sf"/>
</dbReference>
<proteinExistence type="predicted"/>
<dbReference type="Proteomes" id="UP000476338">
    <property type="component" value="Unassembled WGS sequence"/>
</dbReference>
<dbReference type="SUPFAM" id="SSF53167">
    <property type="entry name" value="Purine and uridine phosphorylases"/>
    <property type="match status" value="1"/>
</dbReference>
<sequence>MENLLICAGGNENFDFAKGVGIGLVDSAINLTHMLLKMDKMPKKIIFIGTAGIYKDGEILKIYECFYASNLEISKILGLSYTPLNMDKICNVPRETLSKNRSDIVVNSSNFITTDKKSALKFSDYGLMLENMEFFSILSVANKFKIPCYALLCATNFCDENAHNDFLKNHYVAKKRLENYMKEKGLI</sequence>
<keyword evidence="3" id="KW-1185">Reference proteome</keyword>
<reference evidence="2 3" key="1">
    <citation type="submission" date="2019-09" db="EMBL/GenBank/DDBJ databases">
        <authorList>
            <person name="Silva M."/>
            <person name="Pereira G."/>
            <person name="Lopes-Da-Costa L."/>
            <person name="Silva E."/>
        </authorList>
    </citation>
    <scope>NUCLEOTIDE SEQUENCE [LARGE SCALE GENOMIC DNA]</scope>
    <source>
        <strain evidence="2 3">FMV-PI01</strain>
    </source>
</reference>
<dbReference type="InterPro" id="IPR000845">
    <property type="entry name" value="Nucleoside_phosphorylase_d"/>
</dbReference>
<dbReference type="EMBL" id="VWSJ01000001">
    <property type="protein sequence ID" value="MSN95777.1"/>
    <property type="molecule type" value="Genomic_DNA"/>
</dbReference>
<accession>A0A6L5WHR8</accession>
<dbReference type="GO" id="GO:0003824">
    <property type="term" value="F:catalytic activity"/>
    <property type="evidence" value="ECO:0007669"/>
    <property type="project" value="InterPro"/>
</dbReference>
<feature type="domain" description="Nucleoside phosphorylase" evidence="1">
    <location>
        <begin position="114"/>
        <end position="181"/>
    </location>
</feature>
<dbReference type="RefSeq" id="WP_154570045.1">
    <property type="nucleotide sequence ID" value="NZ_VWSJ01000001.1"/>
</dbReference>
<dbReference type="GO" id="GO:0009116">
    <property type="term" value="P:nucleoside metabolic process"/>
    <property type="evidence" value="ECO:0007669"/>
    <property type="project" value="InterPro"/>
</dbReference>
<organism evidence="2 3">
    <name type="scientific">Campylobacter portucalensis</name>
    <dbReference type="NCBI Taxonomy" id="2608384"/>
    <lineage>
        <taxon>Bacteria</taxon>
        <taxon>Pseudomonadati</taxon>
        <taxon>Campylobacterota</taxon>
        <taxon>Epsilonproteobacteria</taxon>
        <taxon>Campylobacterales</taxon>
        <taxon>Campylobacteraceae</taxon>
        <taxon>Campylobacter</taxon>
    </lineage>
</organism>